<dbReference type="RefSeq" id="WP_356506018.1">
    <property type="nucleotide sequence ID" value="NZ_JBEXIP010000047.1"/>
</dbReference>
<organism evidence="3 4">
    <name type="scientific">Streptomyces sp. 900116325</name>
    <dbReference type="NCBI Taxonomy" id="3154295"/>
    <lineage>
        <taxon>Bacteria</taxon>
        <taxon>Bacillati</taxon>
        <taxon>Actinomycetota</taxon>
        <taxon>Actinomycetes</taxon>
        <taxon>Kitasatosporales</taxon>
        <taxon>Streptomycetaceae</taxon>
        <taxon>Streptomyces</taxon>
    </lineage>
</organism>
<dbReference type="Proteomes" id="UP001550044">
    <property type="component" value="Unassembled WGS sequence"/>
</dbReference>
<evidence type="ECO:0000259" key="2">
    <source>
        <dbReference type="Pfam" id="PF02776"/>
    </source>
</evidence>
<accession>A0ABV2UJC1</accession>
<dbReference type="SUPFAM" id="SSF52518">
    <property type="entry name" value="Thiamin diphosphate-binding fold (THDP-binding)"/>
    <property type="match status" value="1"/>
</dbReference>
<evidence type="ECO:0000313" key="4">
    <source>
        <dbReference type="Proteomes" id="UP001550044"/>
    </source>
</evidence>
<dbReference type="CDD" id="cd07035">
    <property type="entry name" value="TPP_PYR_POX_like"/>
    <property type="match status" value="1"/>
</dbReference>
<dbReference type="InterPro" id="IPR029061">
    <property type="entry name" value="THDP-binding"/>
</dbReference>
<reference evidence="3 4" key="1">
    <citation type="submission" date="2024-06" db="EMBL/GenBank/DDBJ databases">
        <title>The Natural Products Discovery Center: Release of the First 8490 Sequenced Strains for Exploring Actinobacteria Biosynthetic Diversity.</title>
        <authorList>
            <person name="Kalkreuter E."/>
            <person name="Kautsar S.A."/>
            <person name="Yang D."/>
            <person name="Bader C.D."/>
            <person name="Teijaro C.N."/>
            <person name="Fluegel L."/>
            <person name="Davis C.M."/>
            <person name="Simpson J.R."/>
            <person name="Lauterbach L."/>
            <person name="Steele A.D."/>
            <person name="Gui C."/>
            <person name="Meng S."/>
            <person name="Li G."/>
            <person name="Viehrig K."/>
            <person name="Ye F."/>
            <person name="Su P."/>
            <person name="Kiefer A.F."/>
            <person name="Nichols A."/>
            <person name="Cepeda A.J."/>
            <person name="Yan W."/>
            <person name="Fan B."/>
            <person name="Jiang Y."/>
            <person name="Adhikari A."/>
            <person name="Zheng C.-J."/>
            <person name="Schuster L."/>
            <person name="Cowan T.M."/>
            <person name="Smanski M.J."/>
            <person name="Chevrette M.G."/>
            <person name="De Carvalho L.P.S."/>
            <person name="Shen B."/>
        </authorList>
    </citation>
    <scope>NUCLEOTIDE SEQUENCE [LARGE SCALE GENOMIC DNA]</scope>
    <source>
        <strain evidence="3 4">NPDC005137</strain>
    </source>
</reference>
<feature type="domain" description="Thiamine pyrophosphate enzyme N-terminal TPP-binding" evidence="2">
    <location>
        <begin position="9"/>
        <end position="66"/>
    </location>
</feature>
<protein>
    <submittedName>
        <fullName evidence="3">Thiamine pyrophosphate-binding protein</fullName>
    </submittedName>
</protein>
<comment type="similarity">
    <text evidence="1">Belongs to the TPP enzyme family.</text>
</comment>
<keyword evidence="4" id="KW-1185">Reference proteome</keyword>
<dbReference type="PANTHER" id="PTHR18968:SF129">
    <property type="entry name" value="ACETOLACTATE SYNTHASE"/>
    <property type="match status" value="1"/>
</dbReference>
<comment type="caution">
    <text evidence="3">The sequence shown here is derived from an EMBL/GenBank/DDBJ whole genome shotgun (WGS) entry which is preliminary data.</text>
</comment>
<dbReference type="Gene3D" id="3.40.50.970">
    <property type="match status" value="1"/>
</dbReference>
<name>A0ABV2UJC1_9ACTN</name>
<gene>
    <name evidence="3" type="ORF">ABZV61_35415</name>
</gene>
<evidence type="ECO:0000256" key="1">
    <source>
        <dbReference type="ARBA" id="ARBA00007812"/>
    </source>
</evidence>
<dbReference type="InterPro" id="IPR045229">
    <property type="entry name" value="TPP_enz"/>
</dbReference>
<evidence type="ECO:0000313" key="3">
    <source>
        <dbReference type="EMBL" id="MET8437952.1"/>
    </source>
</evidence>
<dbReference type="Pfam" id="PF02776">
    <property type="entry name" value="TPP_enzyme_N"/>
    <property type="match status" value="1"/>
</dbReference>
<proteinExistence type="inferred from homology"/>
<sequence length="85" mass="9011">MADQRIRSAQQAIQTLTTHGVRYVFGVPGAKIDAVYDALADGGPQLVVCRHEQNAALMAAAVGRLSSVARLGPPWSRPGRGPRTC</sequence>
<dbReference type="PANTHER" id="PTHR18968">
    <property type="entry name" value="THIAMINE PYROPHOSPHATE ENZYMES"/>
    <property type="match status" value="1"/>
</dbReference>
<dbReference type="EMBL" id="JBEXIP010000047">
    <property type="protein sequence ID" value="MET8437952.1"/>
    <property type="molecule type" value="Genomic_DNA"/>
</dbReference>
<dbReference type="InterPro" id="IPR012001">
    <property type="entry name" value="Thiamin_PyroP_enz_TPP-bd_dom"/>
</dbReference>